<comment type="caution">
    <text evidence="2">The sequence shown here is derived from an EMBL/GenBank/DDBJ whole genome shotgun (WGS) entry which is preliminary data.</text>
</comment>
<reference evidence="2" key="1">
    <citation type="submission" date="2023-10" db="EMBL/GenBank/DDBJ databases">
        <title>Whole Genome based description of the genera Actinobaculum and Actinotignum reveals a complex phylogenetic relationship within the species included in the genus Actinotignum.</title>
        <authorList>
            <person name="Jensen C.S."/>
            <person name="Dargis R."/>
            <person name="Kemp M."/>
            <person name="Christensen J.J."/>
        </authorList>
    </citation>
    <scope>NUCLEOTIDE SEQUENCE</scope>
    <source>
        <strain evidence="2">Actinobaculum_suis_CCUG19206T</strain>
    </source>
</reference>
<name>A0AAW9HQ47_9ACTO</name>
<dbReference type="RefSeq" id="WP_244924605.1">
    <property type="nucleotide sequence ID" value="NZ_FNAU01000032.1"/>
</dbReference>
<dbReference type="Proteomes" id="UP001273799">
    <property type="component" value="Unassembled WGS sequence"/>
</dbReference>
<sequence>MIDYKGRIFRAVRGFTTEVHFGKQSKHLPGQQGYDPKRSPITLDITQIQALVELKAGTGEWWGKNREVIDCGVIVGLYRDVRTGKSRPTSRATIHYSQTGCHLVPAHPLTRS</sequence>
<evidence type="ECO:0000313" key="2">
    <source>
        <dbReference type="EMBL" id="MDY5153684.1"/>
    </source>
</evidence>
<proteinExistence type="predicted"/>
<evidence type="ECO:0000313" key="3">
    <source>
        <dbReference type="Proteomes" id="UP001273799"/>
    </source>
</evidence>
<dbReference type="EMBL" id="JAWNFU010000003">
    <property type="protein sequence ID" value="MDY5153684.1"/>
    <property type="molecule type" value="Genomic_DNA"/>
</dbReference>
<dbReference type="AlphaFoldDB" id="A0AAW9HQ47"/>
<gene>
    <name evidence="2" type="ORF">R6G71_06465</name>
</gene>
<dbReference type="InterPro" id="IPR029100">
    <property type="entry name" value="Ntox50"/>
</dbReference>
<organism evidence="2 3">
    <name type="scientific">Actinobaculum suis</name>
    <dbReference type="NCBI Taxonomy" id="1657"/>
    <lineage>
        <taxon>Bacteria</taxon>
        <taxon>Bacillati</taxon>
        <taxon>Actinomycetota</taxon>
        <taxon>Actinomycetes</taxon>
        <taxon>Actinomycetales</taxon>
        <taxon>Actinomycetaceae</taxon>
        <taxon>Actinobaculum</taxon>
    </lineage>
</organism>
<evidence type="ECO:0000259" key="1">
    <source>
        <dbReference type="Pfam" id="PF15542"/>
    </source>
</evidence>
<accession>A0AAW9HQ47</accession>
<feature type="domain" description="Bacterial toxin 50" evidence="1">
    <location>
        <begin position="20"/>
        <end position="105"/>
    </location>
</feature>
<protein>
    <submittedName>
        <fullName evidence="2">Polymorphic toxin type 50 domain-containing protein</fullName>
    </submittedName>
</protein>
<dbReference type="Pfam" id="PF15542">
    <property type="entry name" value="Ntox50"/>
    <property type="match status" value="1"/>
</dbReference>